<protein>
    <submittedName>
        <fullName evidence="2">GSCFA family protein</fullName>
    </submittedName>
</protein>
<dbReference type="OrthoDB" id="9807687at2"/>
<keyword evidence="3" id="KW-1185">Reference proteome</keyword>
<comment type="caution">
    <text evidence="2">The sequence shown here is derived from an EMBL/GenBank/DDBJ whole genome shotgun (WGS) entry which is preliminary data.</text>
</comment>
<accession>A0A2V4XCW6</accession>
<dbReference type="Gene3D" id="3.40.50.1110">
    <property type="entry name" value="SGNH hydrolase"/>
    <property type="match status" value="1"/>
</dbReference>
<reference evidence="2 3" key="1">
    <citation type="submission" date="2018-06" db="EMBL/GenBank/DDBJ databases">
        <title>Genomic Encyclopedia of Type Strains, Phase III (KMG-III): the genomes of soil and plant-associated and newly described type strains.</title>
        <authorList>
            <person name="Whitman W."/>
        </authorList>
    </citation>
    <scope>NUCLEOTIDE SEQUENCE [LARGE SCALE GENOMIC DNA]</scope>
    <source>
        <strain evidence="2 3">CECT 7945</strain>
    </source>
</reference>
<dbReference type="SUPFAM" id="SSF52266">
    <property type="entry name" value="SGNH hydrolase"/>
    <property type="match status" value="1"/>
</dbReference>
<gene>
    <name evidence="2" type="ORF">DFQ11_107152</name>
</gene>
<organism evidence="2 3">
    <name type="scientific">Winogradskyella epiphytica</name>
    <dbReference type="NCBI Taxonomy" id="262005"/>
    <lineage>
        <taxon>Bacteria</taxon>
        <taxon>Pseudomonadati</taxon>
        <taxon>Bacteroidota</taxon>
        <taxon>Flavobacteriia</taxon>
        <taxon>Flavobacteriales</taxon>
        <taxon>Flavobacteriaceae</taxon>
        <taxon>Winogradskyella</taxon>
    </lineage>
</organism>
<evidence type="ECO:0000259" key="1">
    <source>
        <dbReference type="Pfam" id="PF08885"/>
    </source>
</evidence>
<dbReference type="RefSeq" id="WP_110476369.1">
    <property type="nucleotide sequence ID" value="NZ_BMWQ01000007.1"/>
</dbReference>
<evidence type="ECO:0000313" key="2">
    <source>
        <dbReference type="EMBL" id="PYE80180.1"/>
    </source>
</evidence>
<sequence length="321" mass="37237">MNLQTKIPLRSPGRNPIDYESKLVLLGSCFSENIGEKFNYYKFPTSINPFGILFHPLAIENLVSRSLKQSYYSETELQFHNEQWSCLDAHSKLNRATKEDLLKVLNSQLDETYNNLHNASHIVITLGTGWVYRHLDSNQVVANCHKLPQKQFKKELLSIDEIVASLESLVSLVKELNPKVTFLFTVSPVRHIKDGFVENTQSKAHLIAGIHKFLKQYSASSNEMACYFPSYEIMMDELRDYRFYNSDMLHPNALAVDYIWERFFEVWISKDGQQTMKLVDEIQKGLAHKPFNPKSTAHQKFLVNLQNKIEQLQNKYAHISF</sequence>
<dbReference type="GO" id="GO:0016788">
    <property type="term" value="F:hydrolase activity, acting on ester bonds"/>
    <property type="evidence" value="ECO:0007669"/>
    <property type="project" value="UniProtKB-ARBA"/>
</dbReference>
<evidence type="ECO:0000313" key="3">
    <source>
        <dbReference type="Proteomes" id="UP000248054"/>
    </source>
</evidence>
<dbReference type="InterPro" id="IPR014982">
    <property type="entry name" value="GSCFA"/>
</dbReference>
<dbReference type="Proteomes" id="UP000248054">
    <property type="component" value="Unassembled WGS sequence"/>
</dbReference>
<feature type="domain" description="GSCFA" evidence="1">
    <location>
        <begin position="22"/>
        <end position="263"/>
    </location>
</feature>
<name>A0A2V4XCW6_9FLAO</name>
<proteinExistence type="predicted"/>
<dbReference type="AlphaFoldDB" id="A0A2V4XCW6"/>
<dbReference type="Pfam" id="PF08885">
    <property type="entry name" value="GSCFA"/>
    <property type="match status" value="1"/>
</dbReference>
<dbReference type="InterPro" id="IPR036514">
    <property type="entry name" value="SGNH_hydro_sf"/>
</dbReference>
<dbReference type="EMBL" id="QJTD01000007">
    <property type="protein sequence ID" value="PYE80180.1"/>
    <property type="molecule type" value="Genomic_DNA"/>
</dbReference>